<dbReference type="AlphaFoldDB" id="A0A976QW60"/>
<dbReference type="Proteomes" id="UP000244811">
    <property type="component" value="Chromosome 4"/>
</dbReference>
<keyword evidence="1" id="KW-0694">RNA-binding</keyword>
<gene>
    <name evidence="2" type="ORF">MACK_003077</name>
</gene>
<evidence type="ECO:0000256" key="1">
    <source>
        <dbReference type="PROSITE-ProRule" id="PRU00117"/>
    </source>
</evidence>
<dbReference type="EMBL" id="CP056072">
    <property type="protein sequence ID" value="UKK02975.1"/>
    <property type="molecule type" value="Genomic_DNA"/>
</dbReference>
<evidence type="ECO:0000313" key="3">
    <source>
        <dbReference type="Proteomes" id="UP000244811"/>
    </source>
</evidence>
<dbReference type="InterPro" id="IPR036612">
    <property type="entry name" value="KH_dom_type_1_sf"/>
</dbReference>
<dbReference type="PROSITE" id="PS50084">
    <property type="entry name" value="KH_TYPE_1"/>
    <property type="match status" value="1"/>
</dbReference>
<proteinExistence type="predicted"/>
<evidence type="ECO:0000313" key="2">
    <source>
        <dbReference type="EMBL" id="UKK02975.1"/>
    </source>
</evidence>
<sequence>MISSEDNNSGLVYGVNMSQAQSKHDYLARLTMDMTSLEISSAHTENPLSQTFTDSKSFGSSDYNWMSGLVESRGSCDSSNTYMYDSINTQISQDKLGYSYEPSISTDPINADELGLSNVNLPLLDYYPTYNVETEKLTHVNLPHTPQDSVQSNTLSQNYRLRNSQYNASVSSTDTISPLQISFIKSYRKNLYQTKDSFVFLKILATQLVSGTIIGRGGKGLNWFRRKSKVEDIVLSMPWELYPKTEYRTLLLKGSLKSVIKSTCIIAELMNSRYSLLSDNTMMVMVVLPDLFLTALDEIKKTTNPNLLSITLFRDENSQHQEIVAVLKGDKSKVKDLVAAVATSVTETVSPEKYCFVSYPSSDEYQYHVQLSDSGSETLKRHTSTRATYSNHSLKNHTREIDTLFQQIENAVEKGNGNLVTLSKISTLVKHKPELMSKNVEVHITLKSPIPEEAFSVITSYKCDISQSEQENGTVNCRVTGQFAGCFATLLYIFTVTDSLNHV</sequence>
<protein>
    <recommendedName>
        <fullName evidence="4">K Homology domain-containing protein</fullName>
    </recommendedName>
</protein>
<dbReference type="SUPFAM" id="SSF54791">
    <property type="entry name" value="Eukaryotic type KH-domain (KH-domain type I)"/>
    <property type="match status" value="1"/>
</dbReference>
<dbReference type="GO" id="GO:0003723">
    <property type="term" value="F:RNA binding"/>
    <property type="evidence" value="ECO:0007669"/>
    <property type="project" value="UniProtKB-UniRule"/>
</dbReference>
<evidence type="ECO:0008006" key="4">
    <source>
        <dbReference type="Google" id="ProtNLM"/>
    </source>
</evidence>
<name>A0A976QW60_THEOR</name>
<reference evidence="2" key="1">
    <citation type="submission" date="2022-07" db="EMBL/GenBank/DDBJ databases">
        <title>Evaluation of T. orientalis genome assembly methods using nanopore sequencing and analysis of variation between genomes.</title>
        <authorList>
            <person name="Yam J."/>
            <person name="Micallef M.L."/>
            <person name="Liu M."/>
            <person name="Djordjevic S.P."/>
            <person name="Bogema D.R."/>
            <person name="Jenkins C."/>
        </authorList>
    </citation>
    <scope>NUCLEOTIDE SEQUENCE</scope>
    <source>
        <strain evidence="2">Goon Nure</strain>
    </source>
</reference>
<organism evidence="2 3">
    <name type="scientific">Theileria orientalis</name>
    <dbReference type="NCBI Taxonomy" id="68886"/>
    <lineage>
        <taxon>Eukaryota</taxon>
        <taxon>Sar</taxon>
        <taxon>Alveolata</taxon>
        <taxon>Apicomplexa</taxon>
        <taxon>Aconoidasida</taxon>
        <taxon>Piroplasmida</taxon>
        <taxon>Theileriidae</taxon>
        <taxon>Theileria</taxon>
    </lineage>
</organism>
<accession>A0A976QW60</accession>